<dbReference type="InterPro" id="IPR045857">
    <property type="entry name" value="O16G_dom_2"/>
</dbReference>
<accession>A0A1Y5TFY3</accession>
<dbReference type="Gene3D" id="3.90.400.10">
    <property type="entry name" value="Oligo-1,6-glucosidase, Domain 2"/>
    <property type="match status" value="1"/>
</dbReference>
<gene>
    <name evidence="5" type="primary">malL_3</name>
    <name evidence="5" type="ORF">ROA7023_02830</name>
</gene>
<evidence type="ECO:0000313" key="5">
    <source>
        <dbReference type="EMBL" id="SLN61004.1"/>
    </source>
</evidence>
<organism evidence="5 6">
    <name type="scientific">Roseisalinus antarcticus</name>
    <dbReference type="NCBI Taxonomy" id="254357"/>
    <lineage>
        <taxon>Bacteria</taxon>
        <taxon>Pseudomonadati</taxon>
        <taxon>Pseudomonadota</taxon>
        <taxon>Alphaproteobacteria</taxon>
        <taxon>Rhodobacterales</taxon>
        <taxon>Roseobacteraceae</taxon>
        <taxon>Roseisalinus</taxon>
    </lineage>
</organism>
<dbReference type="Gene3D" id="3.20.20.80">
    <property type="entry name" value="Glycosidases"/>
    <property type="match status" value="2"/>
</dbReference>
<dbReference type="InterPro" id="IPR006047">
    <property type="entry name" value="GH13_cat_dom"/>
</dbReference>
<dbReference type="PANTHER" id="PTHR10357">
    <property type="entry name" value="ALPHA-AMYLASE FAMILY MEMBER"/>
    <property type="match status" value="1"/>
</dbReference>
<dbReference type="GO" id="GO:0009313">
    <property type="term" value="P:oligosaccharide catabolic process"/>
    <property type="evidence" value="ECO:0007669"/>
    <property type="project" value="TreeGrafter"/>
</dbReference>
<evidence type="ECO:0000259" key="4">
    <source>
        <dbReference type="SMART" id="SM00642"/>
    </source>
</evidence>
<dbReference type="SUPFAM" id="SSF51445">
    <property type="entry name" value="(Trans)glycosidases"/>
    <property type="match status" value="1"/>
</dbReference>
<dbReference type="InterPro" id="IPR017853">
    <property type="entry name" value="GH"/>
</dbReference>
<protein>
    <submittedName>
        <fullName evidence="5">Oligo-1,6-glucosidase</fullName>
        <ecNumber evidence="5">3.2.1.10</ecNumber>
    </submittedName>
</protein>
<evidence type="ECO:0000313" key="6">
    <source>
        <dbReference type="Proteomes" id="UP000193900"/>
    </source>
</evidence>
<keyword evidence="6" id="KW-1185">Reference proteome</keyword>
<dbReference type="RefSeq" id="WP_085879648.1">
    <property type="nucleotide sequence ID" value="NZ_FWFZ01000015.1"/>
</dbReference>
<comment type="similarity">
    <text evidence="1">Belongs to the glycosyl hydrolase 13 family.</text>
</comment>
<dbReference type="Pfam" id="PF00128">
    <property type="entry name" value="Alpha-amylase"/>
    <property type="match status" value="1"/>
</dbReference>
<dbReference type="OrthoDB" id="9805159at2"/>
<evidence type="ECO:0000256" key="2">
    <source>
        <dbReference type="ARBA" id="ARBA00022801"/>
    </source>
</evidence>
<dbReference type="Gene3D" id="2.60.40.1180">
    <property type="entry name" value="Golgi alpha-mannosidase II"/>
    <property type="match status" value="1"/>
</dbReference>
<dbReference type="GO" id="GO:0004574">
    <property type="term" value="F:oligo-1,6-glucosidase activity"/>
    <property type="evidence" value="ECO:0007669"/>
    <property type="project" value="UniProtKB-EC"/>
</dbReference>
<name>A0A1Y5TFY3_9RHOB</name>
<keyword evidence="3 5" id="KW-0326">Glycosidase</keyword>
<sequence length="534" mass="58458">MTLEQEQVRAAASDAAWWKAGVVYQVYPRSFQDSNADGIGDLAGIEARLDYLVALGVDAIWISPIFPSPMVDFGYDITDYRDIDPMFGTLADFDRLVRAAHGKGLRILLDFVPSHTSDQHPWFIQSRASRRNPKRDWYIWRDAKPDGSPPNNWISEFGGPSWTWDAATGQYYHNTFLSEQPALNWENPEVRAAMLDVIRFWYGRGVDGLRVDAITHIAPEVDAGDNPPNPDWTPDMGPTHSLLQVHSKNTPGCYEIVRLMRQVSDAFPGRVLIGETNGALEDVMRYYGPDLDLFQLPFNFGLVGAPWSADGIAGLVETYEAALPEGAWPNWVLGNHDVARIASRVGAAQARVAAALLLTLRGTPTLYQGDELGMESAEIPPEAVQDPWEKQVPGLGLGRDPVRTPMPWSGAPNAGFSAASPWLPVFLPPEGDVATQEGAPGTMLTFVRSLIALRRAEVALTDGSYRMLTATDDVLVFERRAGGDRLVVCLNFSGEDRPAGVGGTVRLSSVPGREGTVVTDLRLGPDEAVILRPA</sequence>
<dbReference type="SMART" id="SM00642">
    <property type="entry name" value="Aamy"/>
    <property type="match status" value="1"/>
</dbReference>
<keyword evidence="2 5" id="KW-0378">Hydrolase</keyword>
<evidence type="ECO:0000256" key="3">
    <source>
        <dbReference type="ARBA" id="ARBA00023295"/>
    </source>
</evidence>
<dbReference type="InterPro" id="IPR013780">
    <property type="entry name" value="Glyco_hydro_b"/>
</dbReference>
<dbReference type="Proteomes" id="UP000193900">
    <property type="component" value="Unassembled WGS sequence"/>
</dbReference>
<evidence type="ECO:0000256" key="1">
    <source>
        <dbReference type="ARBA" id="ARBA00008061"/>
    </source>
</evidence>
<dbReference type="FunFam" id="3.90.400.10:FF:000002">
    <property type="entry name" value="Sucrose isomerase"/>
    <property type="match status" value="1"/>
</dbReference>
<dbReference type="PANTHER" id="PTHR10357:SF179">
    <property type="entry name" value="NEUTRAL AND BASIC AMINO ACID TRANSPORT PROTEIN RBAT"/>
    <property type="match status" value="1"/>
</dbReference>
<dbReference type="CDD" id="cd11331">
    <property type="entry name" value="AmyAc_OligoGlu_like"/>
    <property type="match status" value="1"/>
</dbReference>
<dbReference type="EC" id="3.2.1.10" evidence="5"/>
<reference evidence="5 6" key="1">
    <citation type="submission" date="2017-03" db="EMBL/GenBank/DDBJ databases">
        <authorList>
            <person name="Afonso C.L."/>
            <person name="Miller P.J."/>
            <person name="Scott M.A."/>
            <person name="Spackman E."/>
            <person name="Goraichik I."/>
            <person name="Dimitrov K.M."/>
            <person name="Suarez D.L."/>
            <person name="Swayne D.E."/>
        </authorList>
    </citation>
    <scope>NUCLEOTIDE SEQUENCE [LARGE SCALE GENOMIC DNA]</scope>
    <source>
        <strain evidence="5 6">CECT 7023</strain>
    </source>
</reference>
<dbReference type="EMBL" id="FWFZ01000015">
    <property type="protein sequence ID" value="SLN61004.1"/>
    <property type="molecule type" value="Genomic_DNA"/>
</dbReference>
<dbReference type="AlphaFoldDB" id="A0A1Y5TFY3"/>
<dbReference type="GO" id="GO:0004556">
    <property type="term" value="F:alpha-amylase activity"/>
    <property type="evidence" value="ECO:0007669"/>
    <property type="project" value="TreeGrafter"/>
</dbReference>
<proteinExistence type="inferred from homology"/>
<feature type="domain" description="Glycosyl hydrolase family 13 catalytic" evidence="4">
    <location>
        <begin position="25"/>
        <end position="403"/>
    </location>
</feature>
<dbReference type="SUPFAM" id="SSF51011">
    <property type="entry name" value="Glycosyl hydrolase domain"/>
    <property type="match status" value="1"/>
</dbReference>